<proteinExistence type="predicted"/>
<dbReference type="Proteomes" id="UP001234202">
    <property type="component" value="Unassembled WGS sequence"/>
</dbReference>
<name>A0ACC2X9F8_9TREE</name>
<accession>A0ACC2X9F8</accession>
<comment type="caution">
    <text evidence="1">The sequence shown here is derived from an EMBL/GenBank/DDBJ whole genome shotgun (WGS) entry which is preliminary data.</text>
</comment>
<reference evidence="1" key="1">
    <citation type="submission" date="2023-04" db="EMBL/GenBank/DDBJ databases">
        <title>Draft Genome sequencing of Naganishia species isolated from polar environments using Oxford Nanopore Technology.</title>
        <authorList>
            <person name="Leo P."/>
            <person name="Venkateswaran K."/>
        </authorList>
    </citation>
    <scope>NUCLEOTIDE SEQUENCE</scope>
    <source>
        <strain evidence="1">DBVPG 5303</strain>
    </source>
</reference>
<dbReference type="EMBL" id="JASBWV010000022">
    <property type="protein sequence ID" value="KAJ9119999.1"/>
    <property type="molecule type" value="Genomic_DNA"/>
</dbReference>
<keyword evidence="2" id="KW-1185">Reference proteome</keyword>
<organism evidence="1 2">
    <name type="scientific">Naganishia onofrii</name>
    <dbReference type="NCBI Taxonomy" id="1851511"/>
    <lineage>
        <taxon>Eukaryota</taxon>
        <taxon>Fungi</taxon>
        <taxon>Dikarya</taxon>
        <taxon>Basidiomycota</taxon>
        <taxon>Agaricomycotina</taxon>
        <taxon>Tremellomycetes</taxon>
        <taxon>Filobasidiales</taxon>
        <taxon>Filobasidiaceae</taxon>
        <taxon>Naganishia</taxon>
    </lineage>
</organism>
<protein>
    <submittedName>
        <fullName evidence="1">Uncharacterized protein</fullName>
    </submittedName>
</protein>
<evidence type="ECO:0000313" key="2">
    <source>
        <dbReference type="Proteomes" id="UP001234202"/>
    </source>
</evidence>
<gene>
    <name evidence="1" type="ORF">QFC24_005482</name>
</gene>
<evidence type="ECO:0000313" key="1">
    <source>
        <dbReference type="EMBL" id="KAJ9119999.1"/>
    </source>
</evidence>
<sequence length="538" mass="60738">MPVTTRQSARTFASQSASTSQDRQHEFSQAMLATPIATSRHEIARTKAEAIARYIQPSTFESLPTEIIELIAEKLRDQELAEDDINVGDFYEAVSEATCNPPPCECEHVDHSVPVDRKSRESRIAELGIRSCEPTIPLSSTSRRLRSIVFDQCPDRVKVVKYCKSSMQASEAMSVLLRESVRKLSIRAKPRHTVLGYADQIIDHLRLFPKVDSLNIDWYRTMAGQVPSLRVASELVYDFPELKTFQVDVSCNRDGHNRGSDFHSAVHEVEILLDHLPLAHVDNVYVVIRDSAHSRYIDLEFMCYQQALGRMRFPCMEFFQAEVTIEVEPLQGERIWKSIETTFAKVLHQDSIQSIDLGINLMLLGCPHTIADSGVFLSSRDADVVMSPSLMPTKERLLEFCEKLKGSCKNLVDFHLNLTGNLVQLGDGYTPYLLDFEWTMDADNDGQWNLPTETPDARCTIPDTDVTKKKGKATYTVYQKEVDRLAQRVEERIVEIAVNSVQDSDSNDEEIPADRNITDSDDDTDDNGTTDDEGDYSG</sequence>